<organism evidence="1 2">
    <name type="scientific">Flemingia macrophylla</name>
    <dbReference type="NCBI Taxonomy" id="520843"/>
    <lineage>
        <taxon>Eukaryota</taxon>
        <taxon>Viridiplantae</taxon>
        <taxon>Streptophyta</taxon>
        <taxon>Embryophyta</taxon>
        <taxon>Tracheophyta</taxon>
        <taxon>Spermatophyta</taxon>
        <taxon>Magnoliopsida</taxon>
        <taxon>eudicotyledons</taxon>
        <taxon>Gunneridae</taxon>
        <taxon>Pentapetalae</taxon>
        <taxon>rosids</taxon>
        <taxon>fabids</taxon>
        <taxon>Fabales</taxon>
        <taxon>Fabaceae</taxon>
        <taxon>Papilionoideae</taxon>
        <taxon>50 kb inversion clade</taxon>
        <taxon>NPAAA clade</taxon>
        <taxon>indigoferoid/millettioid clade</taxon>
        <taxon>Phaseoleae</taxon>
        <taxon>Flemingia</taxon>
    </lineage>
</organism>
<name>A0ABD1N7L4_9FABA</name>
<protein>
    <submittedName>
        <fullName evidence="1">Uncharacterized protein</fullName>
    </submittedName>
</protein>
<evidence type="ECO:0000313" key="1">
    <source>
        <dbReference type="EMBL" id="KAL2343973.1"/>
    </source>
</evidence>
<dbReference type="Proteomes" id="UP001603857">
    <property type="component" value="Unassembled WGS sequence"/>
</dbReference>
<dbReference type="PANTHER" id="PTHR36615">
    <property type="entry name" value="PROTEIN, PUTATIVE-RELATED"/>
    <property type="match status" value="1"/>
</dbReference>
<dbReference type="EMBL" id="JBGMDY010000002">
    <property type="protein sequence ID" value="KAL2343973.1"/>
    <property type="molecule type" value="Genomic_DNA"/>
</dbReference>
<gene>
    <name evidence="1" type="ORF">Fmac_005258</name>
</gene>
<keyword evidence="2" id="KW-1185">Reference proteome</keyword>
<reference evidence="1 2" key="1">
    <citation type="submission" date="2024-08" db="EMBL/GenBank/DDBJ databases">
        <title>Insights into the chromosomal genome structure of Flemingia macrophylla.</title>
        <authorList>
            <person name="Ding Y."/>
            <person name="Zhao Y."/>
            <person name="Bi W."/>
            <person name="Wu M."/>
            <person name="Zhao G."/>
            <person name="Gong Y."/>
            <person name="Li W."/>
            <person name="Zhang P."/>
        </authorList>
    </citation>
    <scope>NUCLEOTIDE SEQUENCE [LARGE SCALE GENOMIC DNA]</scope>
    <source>
        <strain evidence="1">DYQJB</strain>
        <tissue evidence="1">Leaf</tissue>
    </source>
</reference>
<evidence type="ECO:0000313" key="2">
    <source>
        <dbReference type="Proteomes" id="UP001603857"/>
    </source>
</evidence>
<accession>A0ABD1N7L4</accession>
<comment type="caution">
    <text evidence="1">The sequence shown here is derived from an EMBL/GenBank/DDBJ whole genome shotgun (WGS) entry which is preliminary data.</text>
</comment>
<proteinExistence type="predicted"/>
<sequence>MCCLVVSILVAEEVKQEKEKAKMGARLVVIRRRRDIISNSYLSNRNISGRLIPKRGQVKLGIVVGLCHTVSSVFSSVTTRCVQYLS</sequence>
<dbReference type="PANTHER" id="PTHR36615:SF8">
    <property type="entry name" value="TRANSMEMBRANE PROTEIN"/>
    <property type="match status" value="1"/>
</dbReference>
<dbReference type="AlphaFoldDB" id="A0ABD1N7L4"/>